<sequence>MPKVLWVSASPSLKYFHRHLLARLAKVSEIEFWEYYQTLDEGSSIDNAVDLLDEYLANTDRPVHLIGHGIGGVVALSYARKYPTRVASLVLLSVAVQPGINWHSYYYARLQSARCDRDFLLRSIAIDLFPGICPSRIRDLADRLDRDLVEAPSSHSLFRLDILTEGGVNMPVMIGGAHDDLAITSPALYGWTSYFKAEDKIWQIPVGGHFFHHFHPDLVGYQIQQFWQKLEPEIILCQLTGAEFN</sequence>
<protein>
    <submittedName>
        <fullName evidence="2">Alpha/beta hydrolase</fullName>
    </submittedName>
</protein>
<accession>A0A2T1GG05</accession>
<evidence type="ECO:0000313" key="3">
    <source>
        <dbReference type="Proteomes" id="UP000238937"/>
    </source>
</evidence>
<dbReference type="Gene3D" id="3.40.50.1820">
    <property type="entry name" value="alpha/beta hydrolase"/>
    <property type="match status" value="1"/>
</dbReference>
<keyword evidence="3" id="KW-1185">Reference proteome</keyword>
<feature type="domain" description="AB hydrolase-1" evidence="1">
    <location>
        <begin position="45"/>
        <end position="219"/>
    </location>
</feature>
<dbReference type="InterPro" id="IPR000073">
    <property type="entry name" value="AB_hydrolase_1"/>
</dbReference>
<dbReference type="PRINTS" id="PR00111">
    <property type="entry name" value="ABHYDROLASE"/>
</dbReference>
<dbReference type="AlphaFoldDB" id="A0A2T1GG05"/>
<keyword evidence="2" id="KW-0378">Hydrolase</keyword>
<dbReference type="OrthoDB" id="464067at2"/>
<reference evidence="2 3" key="1">
    <citation type="submission" date="2018-03" db="EMBL/GenBank/DDBJ databases">
        <title>The ancient ancestry and fast evolution of plastids.</title>
        <authorList>
            <person name="Moore K.R."/>
            <person name="Magnabosco C."/>
            <person name="Momper L."/>
            <person name="Gold D.A."/>
            <person name="Bosak T."/>
            <person name="Fournier G.P."/>
        </authorList>
    </citation>
    <scope>NUCLEOTIDE SEQUENCE [LARGE SCALE GENOMIC DNA]</scope>
    <source>
        <strain evidence="2 3">CCALA 037</strain>
    </source>
</reference>
<proteinExistence type="predicted"/>
<name>A0A2T1GG05_9CYAN</name>
<organism evidence="2 3">
    <name type="scientific">Chamaesiphon polymorphus CCALA 037</name>
    <dbReference type="NCBI Taxonomy" id="2107692"/>
    <lineage>
        <taxon>Bacteria</taxon>
        <taxon>Bacillati</taxon>
        <taxon>Cyanobacteriota</taxon>
        <taxon>Cyanophyceae</taxon>
        <taxon>Gomontiellales</taxon>
        <taxon>Chamaesiphonaceae</taxon>
        <taxon>Chamaesiphon</taxon>
    </lineage>
</organism>
<dbReference type="GO" id="GO:0016787">
    <property type="term" value="F:hydrolase activity"/>
    <property type="evidence" value="ECO:0007669"/>
    <property type="project" value="UniProtKB-KW"/>
</dbReference>
<dbReference type="InterPro" id="IPR029058">
    <property type="entry name" value="AB_hydrolase_fold"/>
</dbReference>
<evidence type="ECO:0000313" key="2">
    <source>
        <dbReference type="EMBL" id="PSB56483.1"/>
    </source>
</evidence>
<evidence type="ECO:0000259" key="1">
    <source>
        <dbReference type="Pfam" id="PF12697"/>
    </source>
</evidence>
<dbReference type="EMBL" id="PVWO01000123">
    <property type="protein sequence ID" value="PSB56483.1"/>
    <property type="molecule type" value="Genomic_DNA"/>
</dbReference>
<dbReference type="SUPFAM" id="SSF53474">
    <property type="entry name" value="alpha/beta-Hydrolases"/>
    <property type="match status" value="1"/>
</dbReference>
<gene>
    <name evidence="2" type="ORF">C7B77_11710</name>
</gene>
<dbReference type="Pfam" id="PF12697">
    <property type="entry name" value="Abhydrolase_6"/>
    <property type="match status" value="1"/>
</dbReference>
<dbReference type="Proteomes" id="UP000238937">
    <property type="component" value="Unassembled WGS sequence"/>
</dbReference>
<comment type="caution">
    <text evidence="2">The sequence shown here is derived from an EMBL/GenBank/DDBJ whole genome shotgun (WGS) entry which is preliminary data.</text>
</comment>
<dbReference type="RefSeq" id="WP_106304487.1">
    <property type="nucleotide sequence ID" value="NZ_PVWO01000123.1"/>
</dbReference>